<evidence type="ECO:0000256" key="5">
    <source>
        <dbReference type="ARBA" id="ARBA00023065"/>
    </source>
</evidence>
<evidence type="ECO:0000256" key="3">
    <source>
        <dbReference type="ARBA" id="ARBA00022692"/>
    </source>
</evidence>
<dbReference type="InterPro" id="IPR004178">
    <property type="entry name" value="CaM-bd_dom"/>
</dbReference>
<dbReference type="AlphaFoldDB" id="A0A3P8JD83"/>
<dbReference type="InterPro" id="IPR015449">
    <property type="entry name" value="K_chnl_Ca-activ_SK"/>
</dbReference>
<dbReference type="EMBL" id="UZAN01039586">
    <property type="protein sequence ID" value="VDP66349.1"/>
    <property type="molecule type" value="Genomic_DNA"/>
</dbReference>
<dbReference type="Pfam" id="PF07885">
    <property type="entry name" value="Ion_trans_2"/>
    <property type="match status" value="1"/>
</dbReference>
<dbReference type="OrthoDB" id="73653at2759"/>
<dbReference type="GO" id="GO:0005516">
    <property type="term" value="F:calmodulin binding"/>
    <property type="evidence" value="ECO:0007669"/>
    <property type="project" value="InterPro"/>
</dbReference>
<evidence type="ECO:0000256" key="1">
    <source>
        <dbReference type="ARBA" id="ARBA00004141"/>
    </source>
</evidence>
<keyword evidence="3 8" id="KW-0812">Transmembrane</keyword>
<evidence type="ECO:0000256" key="7">
    <source>
        <dbReference type="ARBA" id="ARBA00023303"/>
    </source>
</evidence>
<keyword evidence="6 8" id="KW-0472">Membrane</keyword>
<sequence>MSTNTDDSIEDWRMAVDCNRIGQMALELIVCLIHPFPGSDAIQFPISPSYVGPMTDFHPHTFPVPVHSLEPDPGAVIRLNRSATVINKPLVRTTLIHSTGTGSHDLNTTSGYAFYPYKIVSVDLMLSVPMFLRLYLLLRAMLLHSKLFTDAGSRSIGAMNKVNFDMRFIFKTLMTMCPGKLLLGFILCLWIIYSWSLRACESFYEKEHGNLLNSMWLIAVTFLSIGYGDIVPHTYCGRAIALATGVMVSIYTSTLIVAVFARKLELSKAEKHVIHFMMENQLNKKNYAANVLRETWLIYKYTKLAKRVDASKVRTHQRKFLRAIHGYVYSISRSKANKLMSMCYTKLKSKRLAYCLSCICDSIAWVQMTMKLILLQKKRYSRTECAIVPRHDTFSLGKQ</sequence>
<keyword evidence="7" id="KW-0407">Ion channel</keyword>
<feature type="transmembrane region" description="Helical" evidence="8">
    <location>
        <begin position="168"/>
        <end position="193"/>
    </location>
</feature>
<evidence type="ECO:0000313" key="11">
    <source>
        <dbReference type="Proteomes" id="UP000272942"/>
    </source>
</evidence>
<keyword evidence="5" id="KW-0406">Ion transport</keyword>
<dbReference type="InterPro" id="IPR013099">
    <property type="entry name" value="K_chnl_dom"/>
</dbReference>
<dbReference type="Gene3D" id="1.10.287.70">
    <property type="match status" value="2"/>
</dbReference>
<gene>
    <name evidence="10" type="ORF">ECPE_LOCUS2394</name>
</gene>
<dbReference type="SUPFAM" id="SSF81327">
    <property type="entry name" value="Small-conductance potassium channel"/>
    <property type="match status" value="1"/>
</dbReference>
<proteinExistence type="predicted"/>
<dbReference type="GO" id="GO:0016286">
    <property type="term" value="F:small conductance calcium-activated potassium channel activity"/>
    <property type="evidence" value="ECO:0007669"/>
    <property type="project" value="InterPro"/>
</dbReference>
<reference evidence="10 11" key="1">
    <citation type="submission" date="2018-11" db="EMBL/GenBank/DDBJ databases">
        <authorList>
            <consortium name="Pathogen Informatics"/>
        </authorList>
    </citation>
    <scope>NUCLEOTIDE SEQUENCE [LARGE SCALE GENOMIC DNA]</scope>
    <source>
        <strain evidence="10 11">Egypt</strain>
    </source>
</reference>
<keyword evidence="2" id="KW-0813">Transport</keyword>
<dbReference type="Pfam" id="PF02888">
    <property type="entry name" value="CaMBD"/>
    <property type="match status" value="1"/>
</dbReference>
<name>A0A3P8JD83_9TREM</name>
<protein>
    <recommendedName>
        <fullName evidence="9">Calmodulin-binding domain-containing protein</fullName>
    </recommendedName>
</protein>
<dbReference type="GO" id="GO:0016020">
    <property type="term" value="C:membrane"/>
    <property type="evidence" value="ECO:0007669"/>
    <property type="project" value="UniProtKB-SubCell"/>
</dbReference>
<keyword evidence="4 8" id="KW-1133">Transmembrane helix</keyword>
<evidence type="ECO:0000256" key="8">
    <source>
        <dbReference type="SAM" id="Phobius"/>
    </source>
</evidence>
<accession>A0A3P8JD83</accession>
<keyword evidence="11" id="KW-1185">Reference proteome</keyword>
<evidence type="ECO:0000256" key="6">
    <source>
        <dbReference type="ARBA" id="ARBA00023136"/>
    </source>
</evidence>
<dbReference type="InterPro" id="IPR036122">
    <property type="entry name" value="CaM-bd_dom_sf"/>
</dbReference>
<organism evidence="10 11">
    <name type="scientific">Echinostoma caproni</name>
    <dbReference type="NCBI Taxonomy" id="27848"/>
    <lineage>
        <taxon>Eukaryota</taxon>
        <taxon>Metazoa</taxon>
        <taxon>Spiralia</taxon>
        <taxon>Lophotrochozoa</taxon>
        <taxon>Platyhelminthes</taxon>
        <taxon>Trematoda</taxon>
        <taxon>Digenea</taxon>
        <taxon>Plagiorchiida</taxon>
        <taxon>Echinostomata</taxon>
        <taxon>Echinostomatoidea</taxon>
        <taxon>Echinostomatidae</taxon>
        <taxon>Echinostoma</taxon>
    </lineage>
</organism>
<evidence type="ECO:0000259" key="9">
    <source>
        <dbReference type="SMART" id="SM01053"/>
    </source>
</evidence>
<dbReference type="Pfam" id="PF03530">
    <property type="entry name" value="SK_channel"/>
    <property type="match status" value="1"/>
</dbReference>
<dbReference type="Proteomes" id="UP000272942">
    <property type="component" value="Unassembled WGS sequence"/>
</dbReference>
<evidence type="ECO:0000256" key="2">
    <source>
        <dbReference type="ARBA" id="ARBA00022448"/>
    </source>
</evidence>
<dbReference type="PANTHER" id="PTHR10153">
    <property type="entry name" value="SMALL CONDUCTANCE CALCIUM-ACTIVATED POTASSIUM CHANNEL"/>
    <property type="match status" value="1"/>
</dbReference>
<evidence type="ECO:0000313" key="10">
    <source>
        <dbReference type="EMBL" id="VDP66349.1"/>
    </source>
</evidence>
<feature type="transmembrane region" description="Helical" evidence="8">
    <location>
        <begin position="213"/>
        <end position="232"/>
    </location>
</feature>
<dbReference type="SMART" id="SM01053">
    <property type="entry name" value="CaMBD"/>
    <property type="match status" value="1"/>
</dbReference>
<feature type="domain" description="Calmodulin-binding" evidence="9">
    <location>
        <begin position="279"/>
        <end position="348"/>
    </location>
</feature>
<dbReference type="SUPFAM" id="SSF81324">
    <property type="entry name" value="Voltage-gated potassium channels"/>
    <property type="match status" value="1"/>
</dbReference>
<evidence type="ECO:0000256" key="4">
    <source>
        <dbReference type="ARBA" id="ARBA00022989"/>
    </source>
</evidence>
<comment type="subcellular location">
    <subcellularLocation>
        <location evidence="1">Membrane</location>
        <topology evidence="1">Multi-pass membrane protein</topology>
    </subcellularLocation>
</comment>
<feature type="transmembrane region" description="Helical" evidence="8">
    <location>
        <begin position="239"/>
        <end position="261"/>
    </location>
</feature>